<comment type="subcellular location">
    <subcellularLocation>
        <location evidence="1 7">Cell membrane</location>
        <topology evidence="1 7">Multi-pass membrane protein</topology>
    </subcellularLocation>
</comment>
<evidence type="ECO:0000256" key="4">
    <source>
        <dbReference type="ARBA" id="ARBA00022692"/>
    </source>
</evidence>
<evidence type="ECO:0000256" key="2">
    <source>
        <dbReference type="ARBA" id="ARBA00009784"/>
    </source>
</evidence>
<keyword evidence="5 7" id="KW-1133">Transmembrane helix</keyword>
<keyword evidence="3" id="KW-1003">Cell membrane</keyword>
<dbReference type="EMBL" id="CYPU01000039">
    <property type="protein sequence ID" value="CUH48398.1"/>
    <property type="molecule type" value="Genomic_DNA"/>
</dbReference>
<feature type="transmembrane region" description="Helical" evidence="7">
    <location>
        <begin position="68"/>
        <end position="89"/>
    </location>
</feature>
<comment type="similarity">
    <text evidence="2 7">Belongs to the UPF0056 (MarC) family.</text>
</comment>
<reference evidence="8 9" key="1">
    <citation type="submission" date="2015-09" db="EMBL/GenBank/DDBJ databases">
        <authorList>
            <consortium name="Swine Surveillance"/>
        </authorList>
    </citation>
    <scope>NUCLEOTIDE SEQUENCE [LARGE SCALE GENOMIC DNA]</scope>
    <source>
        <strain evidence="8 9">CECT 4292</strain>
    </source>
</reference>
<dbReference type="GO" id="GO:0005886">
    <property type="term" value="C:plasma membrane"/>
    <property type="evidence" value="ECO:0007669"/>
    <property type="project" value="UniProtKB-SubCell"/>
</dbReference>
<dbReference type="AlphaFoldDB" id="A0A0P1EEL5"/>
<dbReference type="PANTHER" id="PTHR33508:SF1">
    <property type="entry name" value="UPF0056 MEMBRANE PROTEIN YHCE"/>
    <property type="match status" value="1"/>
</dbReference>
<dbReference type="PANTHER" id="PTHR33508">
    <property type="entry name" value="UPF0056 MEMBRANE PROTEIN YHCE"/>
    <property type="match status" value="1"/>
</dbReference>
<evidence type="ECO:0000256" key="6">
    <source>
        <dbReference type="ARBA" id="ARBA00023136"/>
    </source>
</evidence>
<feature type="transmembrane region" description="Helical" evidence="7">
    <location>
        <begin position="41"/>
        <end position="62"/>
    </location>
</feature>
<feature type="transmembrane region" description="Helical" evidence="7">
    <location>
        <begin position="148"/>
        <end position="168"/>
    </location>
</feature>
<dbReference type="InterPro" id="IPR002771">
    <property type="entry name" value="Multi_antbiot-R_MarC"/>
</dbReference>
<dbReference type="GeneID" id="55493780"/>
<keyword evidence="6 7" id="KW-0472">Membrane</keyword>
<evidence type="ECO:0000256" key="7">
    <source>
        <dbReference type="RuleBase" id="RU362048"/>
    </source>
</evidence>
<proteinExistence type="inferred from homology"/>
<evidence type="ECO:0000313" key="8">
    <source>
        <dbReference type="EMBL" id="CUH48398.1"/>
    </source>
</evidence>
<organism evidence="8 9">
    <name type="scientific">Ruegeria atlantica</name>
    <dbReference type="NCBI Taxonomy" id="81569"/>
    <lineage>
        <taxon>Bacteria</taxon>
        <taxon>Pseudomonadati</taxon>
        <taxon>Pseudomonadota</taxon>
        <taxon>Alphaproteobacteria</taxon>
        <taxon>Rhodobacterales</taxon>
        <taxon>Roseobacteraceae</taxon>
        <taxon>Ruegeria</taxon>
    </lineage>
</organism>
<feature type="transmembrane region" description="Helical" evidence="7">
    <location>
        <begin position="180"/>
        <end position="204"/>
    </location>
</feature>
<feature type="transmembrane region" description="Helical" evidence="7">
    <location>
        <begin position="12"/>
        <end position="34"/>
    </location>
</feature>
<accession>A0A0P1EEL5</accession>
<keyword evidence="4 7" id="KW-0812">Transmembrane</keyword>
<dbReference type="NCBIfam" id="TIGR00427">
    <property type="entry name" value="NAAT family transporter"/>
    <property type="match status" value="1"/>
</dbReference>
<gene>
    <name evidence="8" type="ORF">RUA4292_02577</name>
</gene>
<name>A0A0P1EEL5_9RHOB</name>
<dbReference type="Pfam" id="PF01914">
    <property type="entry name" value="MarC"/>
    <property type="match status" value="1"/>
</dbReference>
<protein>
    <recommendedName>
        <fullName evidence="7">UPF0056 membrane protein</fullName>
    </recommendedName>
</protein>
<evidence type="ECO:0000256" key="1">
    <source>
        <dbReference type="ARBA" id="ARBA00004651"/>
    </source>
</evidence>
<evidence type="ECO:0000256" key="5">
    <source>
        <dbReference type="ARBA" id="ARBA00022989"/>
    </source>
</evidence>
<evidence type="ECO:0000313" key="9">
    <source>
        <dbReference type="Proteomes" id="UP000050783"/>
    </source>
</evidence>
<dbReference type="OrthoDB" id="21094at2"/>
<evidence type="ECO:0000256" key="3">
    <source>
        <dbReference type="ARBA" id="ARBA00022475"/>
    </source>
</evidence>
<dbReference type="STRING" id="81569.RUM4293_00334"/>
<sequence>MNSLLEHFVTLWVVIDPIGTIPVFIAVTAGLGAAARRKTALLAAFISAGVLLFFLVFGQLLIEALDIGLNSFQVAGGIILFLFALTMIFGESKQEVEQRAAEDDQEDKFHKPNPAIFPLAVPSLASPGAMLAVVILTDNNRFSVADQGITALVMLSVVAIAFVLMLLAEPIIRLIGHSGAAIISRIMGMILASVAVNSVLSAMLEIFKTGQL</sequence>
<feature type="transmembrane region" description="Helical" evidence="7">
    <location>
        <begin position="115"/>
        <end position="136"/>
    </location>
</feature>
<dbReference type="Proteomes" id="UP000050783">
    <property type="component" value="Unassembled WGS sequence"/>
</dbReference>
<dbReference type="RefSeq" id="WP_058277905.1">
    <property type="nucleotide sequence ID" value="NZ_CANMAM010000001.1"/>
</dbReference>